<keyword evidence="13 20" id="KW-0133">Cell shape</keyword>
<dbReference type="Pfam" id="PF01565">
    <property type="entry name" value="FAD_binding_4"/>
    <property type="match status" value="1"/>
</dbReference>
<comment type="catalytic activity">
    <reaction evidence="19 20">
        <text>UDP-N-acetyl-alpha-D-muramate + NADP(+) = UDP-N-acetyl-3-O-(1-carboxyvinyl)-alpha-D-glucosamine + NADPH + H(+)</text>
        <dbReference type="Rhea" id="RHEA:12248"/>
        <dbReference type="ChEBI" id="CHEBI:15378"/>
        <dbReference type="ChEBI" id="CHEBI:57783"/>
        <dbReference type="ChEBI" id="CHEBI:58349"/>
        <dbReference type="ChEBI" id="CHEBI:68483"/>
        <dbReference type="ChEBI" id="CHEBI:70757"/>
        <dbReference type="EC" id="1.3.1.98"/>
    </reaction>
</comment>
<dbReference type="EMBL" id="CP072110">
    <property type="protein sequence ID" value="QTH65343.1"/>
    <property type="molecule type" value="Genomic_DNA"/>
</dbReference>
<comment type="subcellular location">
    <subcellularLocation>
        <location evidence="3 20">Cytoplasm</location>
    </subcellularLocation>
</comment>
<evidence type="ECO:0000256" key="10">
    <source>
        <dbReference type="ARBA" id="ARBA00022630"/>
    </source>
</evidence>
<keyword evidence="16 20" id="KW-0131">Cell cycle</keyword>
<dbReference type="InterPro" id="IPR003170">
    <property type="entry name" value="MurB"/>
</dbReference>
<dbReference type="InterPro" id="IPR006094">
    <property type="entry name" value="Oxid_FAD_bind_N"/>
</dbReference>
<evidence type="ECO:0000256" key="8">
    <source>
        <dbReference type="ARBA" id="ARBA00022490"/>
    </source>
</evidence>
<keyword evidence="23" id="KW-1185">Reference proteome</keyword>
<feature type="active site" evidence="20">
    <location>
        <position position="321"/>
    </location>
</feature>
<evidence type="ECO:0000259" key="21">
    <source>
        <dbReference type="PROSITE" id="PS51387"/>
    </source>
</evidence>
<evidence type="ECO:0000256" key="15">
    <source>
        <dbReference type="ARBA" id="ARBA00023002"/>
    </source>
</evidence>
<dbReference type="Pfam" id="PF02873">
    <property type="entry name" value="MurB_C"/>
    <property type="match status" value="1"/>
</dbReference>
<organism evidence="22 23">
    <name type="scientific">Psychrosphaera ytuae</name>
    <dbReference type="NCBI Taxonomy" id="2820710"/>
    <lineage>
        <taxon>Bacteria</taxon>
        <taxon>Pseudomonadati</taxon>
        <taxon>Pseudomonadota</taxon>
        <taxon>Gammaproteobacteria</taxon>
        <taxon>Alteromonadales</taxon>
        <taxon>Pseudoalteromonadaceae</taxon>
        <taxon>Psychrosphaera</taxon>
    </lineage>
</organism>
<dbReference type="AlphaFoldDB" id="A0A975DEC0"/>
<dbReference type="Gene3D" id="3.90.78.10">
    <property type="entry name" value="UDP-N-acetylenolpyruvoylglucosamine reductase, C-terminal domain"/>
    <property type="match status" value="1"/>
</dbReference>
<evidence type="ECO:0000256" key="11">
    <source>
        <dbReference type="ARBA" id="ARBA00022827"/>
    </source>
</evidence>
<feature type="active site" description="Proton donor" evidence="20">
    <location>
        <position position="224"/>
    </location>
</feature>
<dbReference type="HAMAP" id="MF_00037">
    <property type="entry name" value="MurB"/>
    <property type="match status" value="1"/>
</dbReference>
<dbReference type="NCBIfam" id="NF000755">
    <property type="entry name" value="PRK00046.1"/>
    <property type="match status" value="1"/>
</dbReference>
<dbReference type="EC" id="1.3.1.98" evidence="6 20"/>
<accession>A0A975DEC0</accession>
<dbReference type="GO" id="GO:0071555">
    <property type="term" value="P:cell wall organization"/>
    <property type="evidence" value="ECO:0007669"/>
    <property type="project" value="UniProtKB-KW"/>
</dbReference>
<dbReference type="GO" id="GO:0005829">
    <property type="term" value="C:cytosol"/>
    <property type="evidence" value="ECO:0007669"/>
    <property type="project" value="TreeGrafter"/>
</dbReference>
<dbReference type="InterPro" id="IPR016167">
    <property type="entry name" value="FAD-bd_PCMH_sub1"/>
</dbReference>
<dbReference type="PANTHER" id="PTHR21071:SF4">
    <property type="entry name" value="UDP-N-ACETYLENOLPYRUVOYLGLUCOSAMINE REDUCTASE"/>
    <property type="match status" value="1"/>
</dbReference>
<dbReference type="SUPFAM" id="SSF56176">
    <property type="entry name" value="FAD-binding/transporter-associated domain-like"/>
    <property type="match status" value="1"/>
</dbReference>
<keyword evidence="11 20" id="KW-0274">FAD</keyword>
<evidence type="ECO:0000256" key="19">
    <source>
        <dbReference type="ARBA" id="ARBA00048914"/>
    </source>
</evidence>
<proteinExistence type="inferred from homology"/>
<evidence type="ECO:0000256" key="20">
    <source>
        <dbReference type="HAMAP-Rule" id="MF_00037"/>
    </source>
</evidence>
<comment type="function">
    <text evidence="2 20">Cell wall formation.</text>
</comment>
<keyword evidence="10 20" id="KW-0285">Flavoprotein</keyword>
<dbReference type="NCBIfam" id="TIGR00179">
    <property type="entry name" value="murB"/>
    <property type="match status" value="1"/>
</dbReference>
<evidence type="ECO:0000256" key="17">
    <source>
        <dbReference type="ARBA" id="ARBA00023316"/>
    </source>
</evidence>
<keyword evidence="15 20" id="KW-0560">Oxidoreductase</keyword>
<evidence type="ECO:0000313" key="23">
    <source>
        <dbReference type="Proteomes" id="UP000682739"/>
    </source>
</evidence>
<dbReference type="GO" id="GO:0008360">
    <property type="term" value="P:regulation of cell shape"/>
    <property type="evidence" value="ECO:0007669"/>
    <property type="project" value="UniProtKB-KW"/>
</dbReference>
<dbReference type="InterPro" id="IPR011601">
    <property type="entry name" value="MurB_C"/>
</dbReference>
<dbReference type="KEGG" id="psym:J1N51_08555"/>
<feature type="domain" description="FAD-binding PCMH-type" evidence="21">
    <location>
        <begin position="12"/>
        <end position="180"/>
    </location>
</feature>
<evidence type="ECO:0000313" key="22">
    <source>
        <dbReference type="EMBL" id="QTH65343.1"/>
    </source>
</evidence>
<dbReference type="SUPFAM" id="SSF56194">
    <property type="entry name" value="Uridine diphospho-N-Acetylenolpyruvylglucosamine reductase, MurB, C-terminal domain"/>
    <property type="match status" value="1"/>
</dbReference>
<dbReference type="InterPro" id="IPR036635">
    <property type="entry name" value="MurB_C_sf"/>
</dbReference>
<protein>
    <recommendedName>
        <fullName evidence="7 20">UDP-N-acetylenolpyruvoylglucosamine reductase</fullName>
        <ecNumber evidence="6 20">1.3.1.98</ecNumber>
    </recommendedName>
    <alternativeName>
        <fullName evidence="18 20">UDP-N-acetylmuramate dehydrogenase</fullName>
    </alternativeName>
</protein>
<dbReference type="GO" id="GO:0009252">
    <property type="term" value="P:peptidoglycan biosynthetic process"/>
    <property type="evidence" value="ECO:0007669"/>
    <property type="project" value="UniProtKB-UniRule"/>
</dbReference>
<keyword evidence="8 20" id="KW-0963">Cytoplasm</keyword>
<evidence type="ECO:0000256" key="13">
    <source>
        <dbReference type="ARBA" id="ARBA00022960"/>
    </source>
</evidence>
<evidence type="ECO:0000256" key="12">
    <source>
        <dbReference type="ARBA" id="ARBA00022857"/>
    </source>
</evidence>
<dbReference type="Gene3D" id="3.30.43.10">
    <property type="entry name" value="Uridine Diphospho-n-acetylenolpyruvylglucosamine Reductase, domain 2"/>
    <property type="match status" value="1"/>
</dbReference>
<evidence type="ECO:0000256" key="9">
    <source>
        <dbReference type="ARBA" id="ARBA00022618"/>
    </source>
</evidence>
<evidence type="ECO:0000256" key="7">
    <source>
        <dbReference type="ARBA" id="ARBA00015188"/>
    </source>
</evidence>
<evidence type="ECO:0000256" key="4">
    <source>
        <dbReference type="ARBA" id="ARBA00004752"/>
    </source>
</evidence>
<evidence type="ECO:0000256" key="16">
    <source>
        <dbReference type="ARBA" id="ARBA00023306"/>
    </source>
</evidence>
<dbReference type="PANTHER" id="PTHR21071">
    <property type="entry name" value="UDP-N-ACETYLENOLPYRUVOYLGLUCOSAMINE REDUCTASE"/>
    <property type="match status" value="1"/>
</dbReference>
<evidence type="ECO:0000256" key="18">
    <source>
        <dbReference type="ARBA" id="ARBA00031026"/>
    </source>
</evidence>
<comment type="similarity">
    <text evidence="5 20">Belongs to the MurB family.</text>
</comment>
<dbReference type="GO" id="GO:0071949">
    <property type="term" value="F:FAD binding"/>
    <property type="evidence" value="ECO:0007669"/>
    <property type="project" value="InterPro"/>
</dbReference>
<feature type="active site" evidence="20">
    <location>
        <position position="156"/>
    </location>
</feature>
<dbReference type="InterPro" id="IPR016166">
    <property type="entry name" value="FAD-bd_PCMH"/>
</dbReference>
<dbReference type="InterPro" id="IPR036318">
    <property type="entry name" value="FAD-bd_PCMH-like_sf"/>
</dbReference>
<evidence type="ECO:0000256" key="2">
    <source>
        <dbReference type="ARBA" id="ARBA00003921"/>
    </source>
</evidence>
<dbReference type="Proteomes" id="UP000682739">
    <property type="component" value="Chromosome"/>
</dbReference>
<evidence type="ECO:0000256" key="5">
    <source>
        <dbReference type="ARBA" id="ARBA00010485"/>
    </source>
</evidence>
<dbReference type="Gene3D" id="3.30.465.10">
    <property type="match status" value="1"/>
</dbReference>
<dbReference type="GO" id="GO:0008762">
    <property type="term" value="F:UDP-N-acetylmuramate dehydrogenase activity"/>
    <property type="evidence" value="ECO:0007669"/>
    <property type="project" value="UniProtKB-UniRule"/>
</dbReference>
<dbReference type="GO" id="GO:0051301">
    <property type="term" value="P:cell division"/>
    <property type="evidence" value="ECO:0007669"/>
    <property type="project" value="UniProtKB-KW"/>
</dbReference>
<comment type="pathway">
    <text evidence="4 20">Cell wall biogenesis; peptidoglycan biosynthesis.</text>
</comment>
<keyword evidence="12 20" id="KW-0521">NADP</keyword>
<keyword evidence="9 20" id="KW-0132">Cell division</keyword>
<comment type="cofactor">
    <cofactor evidence="1 20">
        <name>FAD</name>
        <dbReference type="ChEBI" id="CHEBI:57692"/>
    </cofactor>
</comment>
<evidence type="ECO:0000256" key="1">
    <source>
        <dbReference type="ARBA" id="ARBA00001974"/>
    </source>
</evidence>
<evidence type="ECO:0000256" key="3">
    <source>
        <dbReference type="ARBA" id="ARBA00004496"/>
    </source>
</evidence>
<dbReference type="PROSITE" id="PS51387">
    <property type="entry name" value="FAD_PCMH"/>
    <property type="match status" value="1"/>
</dbReference>
<keyword evidence="17 20" id="KW-0961">Cell wall biogenesis/degradation</keyword>
<gene>
    <name evidence="20 22" type="primary">murB</name>
    <name evidence="22" type="ORF">J1N51_08555</name>
</gene>
<evidence type="ECO:0000256" key="14">
    <source>
        <dbReference type="ARBA" id="ARBA00022984"/>
    </source>
</evidence>
<sequence length="338" mass="37306">MNSVQNLHTFKLKSNAKKISIIEDVTELNRFVGKANGYDFVVLGEGSNTIFLEDFSGEVVRLNLKGKAIKETETDYFVTGAASENWHNFVVWLLENEVYGLENLALIPGTVGASPIQNIGAYGVEVKDFIFKVEYFDLTDGSTKTLVNEECFFGYRDSVFKHNLKSTAVITNVTFKIPKTWVPVCTYGELAQLKSPSAKDIFDKVVSIRGSKLPDPSVLGNAGSFFKNPIVERNIADEIVKHYADAPIYPTLDNKFKLAAGWLIDKCGLKGFEHGGIAVHDKQALVLVNKSGVAQGKALKEVILKVQNTVFEKFSVVLETEVRLIGSQGEISVENAEQ</sequence>
<evidence type="ECO:0000256" key="6">
    <source>
        <dbReference type="ARBA" id="ARBA00012518"/>
    </source>
</evidence>
<name>A0A975DEC0_9GAMM</name>
<reference evidence="22" key="1">
    <citation type="submission" date="2021-03" db="EMBL/GenBank/DDBJ databases">
        <title>Description of Psychrosphaera ytuae sp. nov. isolated from deep sea sediment of South China Sea.</title>
        <authorList>
            <person name="Zhang J."/>
            <person name="Xu X.-D."/>
        </authorList>
    </citation>
    <scope>NUCLEOTIDE SEQUENCE</scope>
    <source>
        <strain evidence="22">MTZ26</strain>
    </source>
</reference>
<dbReference type="InterPro" id="IPR016169">
    <property type="entry name" value="FAD-bd_PCMH_sub2"/>
</dbReference>
<keyword evidence="14 20" id="KW-0573">Peptidoglycan synthesis</keyword>